<feature type="signal peptide" evidence="2">
    <location>
        <begin position="1"/>
        <end position="18"/>
    </location>
</feature>
<dbReference type="AlphaFoldDB" id="A0A7S2YB49"/>
<evidence type="ECO:0000256" key="2">
    <source>
        <dbReference type="SAM" id="SignalP"/>
    </source>
</evidence>
<evidence type="ECO:0000256" key="1">
    <source>
        <dbReference type="SAM" id="Phobius"/>
    </source>
</evidence>
<reference evidence="3" key="1">
    <citation type="submission" date="2021-01" db="EMBL/GenBank/DDBJ databases">
        <authorList>
            <person name="Corre E."/>
            <person name="Pelletier E."/>
            <person name="Niang G."/>
            <person name="Scheremetjew M."/>
            <person name="Finn R."/>
            <person name="Kale V."/>
            <person name="Holt S."/>
            <person name="Cochrane G."/>
            <person name="Meng A."/>
            <person name="Brown T."/>
            <person name="Cohen L."/>
        </authorList>
    </citation>
    <scope>NUCLEOTIDE SEQUENCE</scope>
    <source>
        <strain evidence="3">CCMP125</strain>
    </source>
</reference>
<dbReference type="EMBL" id="HBHT01017481">
    <property type="protein sequence ID" value="CAD9964905.1"/>
    <property type="molecule type" value="Transcribed_RNA"/>
</dbReference>
<feature type="chain" id="PRO_5030533300" evidence="2">
    <location>
        <begin position="19"/>
        <end position="318"/>
    </location>
</feature>
<evidence type="ECO:0000313" key="3">
    <source>
        <dbReference type="EMBL" id="CAD9964905.1"/>
    </source>
</evidence>
<name>A0A7S2YB49_9STRA</name>
<accession>A0A7S2YB49</accession>
<organism evidence="3">
    <name type="scientific">Entomoneis paludosa</name>
    <dbReference type="NCBI Taxonomy" id="265537"/>
    <lineage>
        <taxon>Eukaryota</taxon>
        <taxon>Sar</taxon>
        <taxon>Stramenopiles</taxon>
        <taxon>Ochrophyta</taxon>
        <taxon>Bacillariophyta</taxon>
        <taxon>Bacillariophyceae</taxon>
        <taxon>Bacillariophycidae</taxon>
        <taxon>Entomoneidaceae</taxon>
        <taxon>Entomoneis</taxon>
    </lineage>
</organism>
<keyword evidence="1" id="KW-0812">Transmembrane</keyword>
<proteinExistence type="predicted"/>
<sequence>MMMKIAASLLVLASAADAFTRVAVVELGVGGTVRRTSSKSSESTVEGVNSFVQLMHGGRQLQHAGMPVVPDLFQKADGGVVLGLSGQGVDVAEMPAVAALLEEEKDGVVGHLSTNGKHCNSIVSRATSVEEVSEEELPVAMEKASKKQSLSGVKMTVKDTAAASSVDKEVADLIRDLHKKTKEQGKTVVLYLVVEEESSVSRRRLADQQQDGQNQAGKYVFFTKSGNQNGGDNNGGNNDNNPYAQMFAGYYGFGYYNSYGEWVTPYKSMFQIQYFNVVLWTAIGLAVILGWVIMMMMYMPLEPDTLLFGESAKMIGDD</sequence>
<protein>
    <submittedName>
        <fullName evidence="3">Uncharacterized protein</fullName>
    </submittedName>
</protein>
<feature type="transmembrane region" description="Helical" evidence="1">
    <location>
        <begin position="277"/>
        <end position="298"/>
    </location>
</feature>
<gene>
    <name evidence="3" type="ORF">APAL1065_LOCUS11661</name>
</gene>
<keyword evidence="1" id="KW-1133">Transmembrane helix</keyword>
<keyword evidence="2" id="KW-0732">Signal</keyword>
<keyword evidence="1" id="KW-0472">Membrane</keyword>